<dbReference type="NCBIfam" id="TIGR02215">
    <property type="entry name" value="phage_chp_gp8"/>
    <property type="match status" value="1"/>
</dbReference>
<comment type="caution">
    <text evidence="1">The sequence shown here is derived from an EMBL/GenBank/DDBJ whole genome shotgun (WGS) entry which is preliminary data.</text>
</comment>
<proteinExistence type="predicted"/>
<dbReference type="InterPro" id="IPR011738">
    <property type="entry name" value="Phage_CHP"/>
</dbReference>
<organism evidence="1 2">
    <name type="scientific">Sphingomonas quercus</name>
    <dbReference type="NCBI Taxonomy" id="2842451"/>
    <lineage>
        <taxon>Bacteria</taxon>
        <taxon>Pseudomonadati</taxon>
        <taxon>Pseudomonadota</taxon>
        <taxon>Alphaproteobacteria</taxon>
        <taxon>Sphingomonadales</taxon>
        <taxon>Sphingomonadaceae</taxon>
        <taxon>Sphingomonas</taxon>
    </lineage>
</organism>
<protein>
    <recommendedName>
        <fullName evidence="3">Phage gp6-like head-tail connector protein</fullName>
    </recommendedName>
</protein>
<evidence type="ECO:0008006" key="3">
    <source>
        <dbReference type="Google" id="ProtNLM"/>
    </source>
</evidence>
<evidence type="ECO:0000313" key="2">
    <source>
        <dbReference type="Proteomes" id="UP000776276"/>
    </source>
</evidence>
<reference evidence="1 2" key="1">
    <citation type="submission" date="2021-06" db="EMBL/GenBank/DDBJ databases">
        <title>Sphingomonas sp. XMGL2, whole genome shotgun sequencing project.</title>
        <authorList>
            <person name="Zhao G."/>
            <person name="Shen L."/>
        </authorList>
    </citation>
    <scope>NUCLEOTIDE SEQUENCE [LARGE SCALE GENOMIC DNA]</scope>
    <source>
        <strain evidence="1 2">XMGL2</strain>
    </source>
</reference>
<dbReference type="Proteomes" id="UP000776276">
    <property type="component" value="Unassembled WGS sequence"/>
</dbReference>
<accession>A0ABS6BLH0</accession>
<dbReference type="EMBL" id="JAHKRT010000005">
    <property type="protein sequence ID" value="MBU3078472.1"/>
    <property type="molecule type" value="Genomic_DNA"/>
</dbReference>
<name>A0ABS6BLH0_9SPHN</name>
<dbReference type="RefSeq" id="WP_216324742.1">
    <property type="nucleotide sequence ID" value="NZ_JAHKRT010000005.1"/>
</dbReference>
<gene>
    <name evidence="1" type="ORF">KOF26_11380</name>
</gene>
<evidence type="ECO:0000313" key="1">
    <source>
        <dbReference type="EMBL" id="MBU3078472.1"/>
    </source>
</evidence>
<dbReference type="CDD" id="cd08054">
    <property type="entry name" value="gp6"/>
    <property type="match status" value="1"/>
</dbReference>
<keyword evidence="2" id="KW-1185">Reference proteome</keyword>
<sequence length="171" mass="17925">MEQAAVEQAKAYLRIADPGEDAVIEGLVASALGLCEAFLGQVPIARTVTETLPVRSTWQPLMTTPVRAIVTVEGVGAGGGAAALPVDAYAIDLDAQGRGWLRVGDAGSATAIRVTAEVGLAGDWASLPEAIRQGVVRLAAHFFTRRDAAGEDAPPAVVAALWRPWRRMRLS</sequence>